<reference evidence="1" key="1">
    <citation type="journal article" date="2023" name="bioRxiv">
        <title>Scaffold-level genome assemblies of two parasitoid biocontrol wasps reveal the parthenogenesis mechanism and an associated novel virus.</title>
        <authorList>
            <person name="Inwood S."/>
            <person name="Skelly J."/>
            <person name="Guhlin J."/>
            <person name="Harrop T."/>
            <person name="Goldson S."/>
            <person name="Dearden P."/>
        </authorList>
    </citation>
    <scope>NUCLEOTIDE SEQUENCE</scope>
    <source>
        <strain evidence="1">Irish</strain>
        <tissue evidence="1">Whole body</tissue>
    </source>
</reference>
<dbReference type="Proteomes" id="UP001168990">
    <property type="component" value="Unassembled WGS sequence"/>
</dbReference>
<organism evidence="1 2">
    <name type="scientific">Microctonus aethiopoides</name>
    <dbReference type="NCBI Taxonomy" id="144406"/>
    <lineage>
        <taxon>Eukaryota</taxon>
        <taxon>Metazoa</taxon>
        <taxon>Ecdysozoa</taxon>
        <taxon>Arthropoda</taxon>
        <taxon>Hexapoda</taxon>
        <taxon>Insecta</taxon>
        <taxon>Pterygota</taxon>
        <taxon>Neoptera</taxon>
        <taxon>Endopterygota</taxon>
        <taxon>Hymenoptera</taxon>
        <taxon>Apocrita</taxon>
        <taxon>Ichneumonoidea</taxon>
        <taxon>Braconidae</taxon>
        <taxon>Euphorinae</taxon>
        <taxon>Microctonus</taxon>
    </lineage>
</organism>
<dbReference type="EMBL" id="JAQQBS010001423">
    <property type="protein sequence ID" value="KAK0160414.1"/>
    <property type="molecule type" value="Genomic_DNA"/>
</dbReference>
<dbReference type="AlphaFoldDB" id="A0AA39CA67"/>
<evidence type="ECO:0000313" key="1">
    <source>
        <dbReference type="EMBL" id="KAK0160414.1"/>
    </source>
</evidence>
<sequence>MTIAIEEGYPQPQAFILLDKRGIIQNENNTPIIYHWRRHKKNKKLPSTWEKLGAKQNPYKYSMAIPEIDYQDKHRLLHQYWWLNDENAKHIEELKNRLQRK</sequence>
<keyword evidence="2" id="KW-1185">Reference proteome</keyword>
<name>A0AA39CA67_9HYME</name>
<comment type="caution">
    <text evidence="1">The sequence shown here is derived from an EMBL/GenBank/DDBJ whole genome shotgun (WGS) entry which is preliminary data.</text>
</comment>
<protein>
    <submittedName>
        <fullName evidence="1">Uncharacterized protein</fullName>
    </submittedName>
</protein>
<evidence type="ECO:0000313" key="2">
    <source>
        <dbReference type="Proteomes" id="UP001168990"/>
    </source>
</evidence>
<reference evidence="1" key="2">
    <citation type="submission" date="2023-03" db="EMBL/GenBank/DDBJ databases">
        <authorList>
            <person name="Inwood S.N."/>
            <person name="Skelly J.G."/>
            <person name="Guhlin J."/>
            <person name="Harrop T.W.R."/>
            <person name="Goldson S.G."/>
            <person name="Dearden P.K."/>
        </authorList>
    </citation>
    <scope>NUCLEOTIDE SEQUENCE</scope>
    <source>
        <strain evidence="1">Irish</strain>
        <tissue evidence="1">Whole body</tissue>
    </source>
</reference>
<accession>A0AA39CA67</accession>
<gene>
    <name evidence="1" type="ORF">PV328_007825</name>
</gene>
<proteinExistence type="predicted"/>